<gene>
    <name evidence="2" type="ORF">O181_101523</name>
</gene>
<comment type="caution">
    <text evidence="2">The sequence shown here is derived from an EMBL/GenBank/DDBJ whole genome shotgun (WGS) entry which is preliminary data.</text>
</comment>
<dbReference type="OrthoDB" id="2505280at2759"/>
<keyword evidence="1" id="KW-1133">Transmembrane helix</keyword>
<reference evidence="2" key="1">
    <citation type="submission" date="2021-03" db="EMBL/GenBank/DDBJ databases">
        <title>Draft genome sequence of rust myrtle Austropuccinia psidii MF-1, a brazilian biotype.</title>
        <authorList>
            <person name="Quecine M.C."/>
            <person name="Pachon D.M.R."/>
            <person name="Bonatelli M.L."/>
            <person name="Correr F.H."/>
            <person name="Franceschini L.M."/>
            <person name="Leite T.F."/>
            <person name="Margarido G.R.A."/>
            <person name="Almeida C.A."/>
            <person name="Ferrarezi J.A."/>
            <person name="Labate C.A."/>
        </authorList>
    </citation>
    <scope>NUCLEOTIDE SEQUENCE</scope>
    <source>
        <strain evidence="2">MF-1</strain>
    </source>
</reference>
<sequence>MDNSTSGANMLSRMLEKFLSRLTDRNQEPRQSIEPGVIAHLCFTGNSAELAPFLYAINDCLPLVSSSFASEKCKINCVARHFCYGSSRAATTATQPISYDWWSSILQENTACQHLPLESNPLPSNPYVLPNLISLLLFSTALPITLVIHLPKIMLGKPFIPANKGP</sequence>
<dbReference type="AlphaFoldDB" id="A0A9Q3JGQ1"/>
<keyword evidence="1" id="KW-0472">Membrane</keyword>
<keyword evidence="3" id="KW-1185">Reference proteome</keyword>
<dbReference type="EMBL" id="AVOT02071547">
    <property type="protein sequence ID" value="MBW0561808.1"/>
    <property type="molecule type" value="Genomic_DNA"/>
</dbReference>
<evidence type="ECO:0000256" key="1">
    <source>
        <dbReference type="SAM" id="Phobius"/>
    </source>
</evidence>
<protein>
    <submittedName>
        <fullName evidence="2">Uncharacterized protein</fullName>
    </submittedName>
</protein>
<dbReference type="Proteomes" id="UP000765509">
    <property type="component" value="Unassembled WGS sequence"/>
</dbReference>
<keyword evidence="1" id="KW-0812">Transmembrane</keyword>
<organism evidence="2 3">
    <name type="scientific">Austropuccinia psidii MF-1</name>
    <dbReference type="NCBI Taxonomy" id="1389203"/>
    <lineage>
        <taxon>Eukaryota</taxon>
        <taxon>Fungi</taxon>
        <taxon>Dikarya</taxon>
        <taxon>Basidiomycota</taxon>
        <taxon>Pucciniomycotina</taxon>
        <taxon>Pucciniomycetes</taxon>
        <taxon>Pucciniales</taxon>
        <taxon>Sphaerophragmiaceae</taxon>
        <taxon>Austropuccinia</taxon>
    </lineage>
</organism>
<proteinExistence type="predicted"/>
<accession>A0A9Q3JGQ1</accession>
<evidence type="ECO:0000313" key="2">
    <source>
        <dbReference type="EMBL" id="MBW0561808.1"/>
    </source>
</evidence>
<name>A0A9Q3JGQ1_9BASI</name>
<evidence type="ECO:0000313" key="3">
    <source>
        <dbReference type="Proteomes" id="UP000765509"/>
    </source>
</evidence>
<feature type="transmembrane region" description="Helical" evidence="1">
    <location>
        <begin position="127"/>
        <end position="148"/>
    </location>
</feature>